<dbReference type="EMBL" id="JAVYJV010000018">
    <property type="protein sequence ID" value="KAK4347417.1"/>
    <property type="molecule type" value="Genomic_DNA"/>
</dbReference>
<gene>
    <name evidence="1" type="ORF">RND71_033756</name>
</gene>
<reference evidence="1" key="1">
    <citation type="submission" date="2023-12" db="EMBL/GenBank/DDBJ databases">
        <title>Genome assembly of Anisodus tanguticus.</title>
        <authorList>
            <person name="Wang Y.-J."/>
        </authorList>
    </citation>
    <scope>NUCLEOTIDE SEQUENCE</scope>
    <source>
        <strain evidence="1">KB-2021</strain>
        <tissue evidence="1">Leaf</tissue>
    </source>
</reference>
<protein>
    <submittedName>
        <fullName evidence="1">Uncharacterized protein</fullName>
    </submittedName>
</protein>
<dbReference type="AlphaFoldDB" id="A0AAE1RBG4"/>
<name>A0AAE1RBG4_9SOLA</name>
<dbReference type="Proteomes" id="UP001291623">
    <property type="component" value="Unassembled WGS sequence"/>
</dbReference>
<proteinExistence type="predicted"/>
<keyword evidence="2" id="KW-1185">Reference proteome</keyword>
<evidence type="ECO:0000313" key="2">
    <source>
        <dbReference type="Proteomes" id="UP001291623"/>
    </source>
</evidence>
<comment type="caution">
    <text evidence="1">The sequence shown here is derived from an EMBL/GenBank/DDBJ whole genome shotgun (WGS) entry which is preliminary data.</text>
</comment>
<evidence type="ECO:0000313" key="1">
    <source>
        <dbReference type="EMBL" id="KAK4347417.1"/>
    </source>
</evidence>
<organism evidence="1 2">
    <name type="scientific">Anisodus tanguticus</name>
    <dbReference type="NCBI Taxonomy" id="243964"/>
    <lineage>
        <taxon>Eukaryota</taxon>
        <taxon>Viridiplantae</taxon>
        <taxon>Streptophyta</taxon>
        <taxon>Embryophyta</taxon>
        <taxon>Tracheophyta</taxon>
        <taxon>Spermatophyta</taxon>
        <taxon>Magnoliopsida</taxon>
        <taxon>eudicotyledons</taxon>
        <taxon>Gunneridae</taxon>
        <taxon>Pentapetalae</taxon>
        <taxon>asterids</taxon>
        <taxon>lamiids</taxon>
        <taxon>Solanales</taxon>
        <taxon>Solanaceae</taxon>
        <taxon>Solanoideae</taxon>
        <taxon>Hyoscyameae</taxon>
        <taxon>Anisodus</taxon>
    </lineage>
</organism>
<sequence>MGKSAWNELVLQSQQGSSVSRRTHFMLHSKQGHSQFPSRRNGHAKYEQSYLNGMYARARGQVYKDTKINPVDFTEPFMKKLR</sequence>
<accession>A0AAE1RBG4</accession>